<name>A0ABX3GZS7_PAEBO</name>
<dbReference type="InterPro" id="IPR036890">
    <property type="entry name" value="HATPase_C_sf"/>
</dbReference>
<dbReference type="InterPro" id="IPR011712">
    <property type="entry name" value="Sig_transdc_His_kin_sub3_dim/P"/>
</dbReference>
<dbReference type="PANTHER" id="PTHR24421">
    <property type="entry name" value="NITRATE/NITRITE SENSOR PROTEIN NARX-RELATED"/>
    <property type="match status" value="1"/>
</dbReference>
<evidence type="ECO:0000256" key="2">
    <source>
        <dbReference type="ARBA" id="ARBA00012438"/>
    </source>
</evidence>
<evidence type="ECO:0000259" key="9">
    <source>
        <dbReference type="PROSITE" id="PS50109"/>
    </source>
</evidence>
<evidence type="ECO:0000313" key="11">
    <source>
        <dbReference type="Proteomes" id="UP000187412"/>
    </source>
</evidence>
<dbReference type="EC" id="2.7.13.3" evidence="2"/>
<organism evidence="10 11">
    <name type="scientific">Paenibacillus borealis</name>
    <dbReference type="NCBI Taxonomy" id="160799"/>
    <lineage>
        <taxon>Bacteria</taxon>
        <taxon>Bacillati</taxon>
        <taxon>Bacillota</taxon>
        <taxon>Bacilli</taxon>
        <taxon>Bacillales</taxon>
        <taxon>Paenibacillaceae</taxon>
        <taxon>Paenibacillus</taxon>
    </lineage>
</organism>
<reference evidence="10 11" key="1">
    <citation type="submission" date="2016-10" db="EMBL/GenBank/DDBJ databases">
        <title>Paenibacillus species isolates.</title>
        <authorList>
            <person name="Beno S.M."/>
        </authorList>
    </citation>
    <scope>NUCLEOTIDE SEQUENCE [LARGE SCALE GENOMIC DNA]</scope>
    <source>
        <strain evidence="10 11">FSL H7-0744</strain>
    </source>
</reference>
<dbReference type="Gene3D" id="3.30.565.10">
    <property type="entry name" value="Histidine kinase-like ATPase, C-terminal domain"/>
    <property type="match status" value="1"/>
</dbReference>
<keyword evidence="5" id="KW-0418">Kinase</keyword>
<keyword evidence="7" id="KW-0902">Two-component regulatory system</keyword>
<evidence type="ECO:0000256" key="7">
    <source>
        <dbReference type="ARBA" id="ARBA00023012"/>
    </source>
</evidence>
<feature type="transmembrane region" description="Helical" evidence="8">
    <location>
        <begin position="273"/>
        <end position="291"/>
    </location>
</feature>
<dbReference type="PROSITE" id="PS50109">
    <property type="entry name" value="HIS_KIN"/>
    <property type="match status" value="1"/>
</dbReference>
<evidence type="ECO:0000256" key="3">
    <source>
        <dbReference type="ARBA" id="ARBA00022679"/>
    </source>
</evidence>
<evidence type="ECO:0000313" key="10">
    <source>
        <dbReference type="EMBL" id="OMD41606.1"/>
    </source>
</evidence>
<proteinExistence type="predicted"/>
<feature type="domain" description="Histidine kinase" evidence="9">
    <location>
        <begin position="680"/>
        <end position="769"/>
    </location>
</feature>
<dbReference type="EMBL" id="MPTB01000044">
    <property type="protein sequence ID" value="OMD41606.1"/>
    <property type="molecule type" value="Genomic_DNA"/>
</dbReference>
<dbReference type="InterPro" id="IPR050482">
    <property type="entry name" value="Sensor_HK_TwoCompSys"/>
</dbReference>
<protein>
    <recommendedName>
        <fullName evidence="2">histidine kinase</fullName>
        <ecNumber evidence="2">2.7.13.3</ecNumber>
    </recommendedName>
</protein>
<dbReference type="SUPFAM" id="SSF55874">
    <property type="entry name" value="ATPase domain of HSP90 chaperone/DNA topoisomerase II/histidine kinase"/>
    <property type="match status" value="1"/>
</dbReference>
<keyword evidence="4" id="KW-0547">Nucleotide-binding</keyword>
<sequence length="787" mass="89506">MNVAAFSVIVIILAVYLSQSILQQRMIGTDIERDGQGRYVAADTTAGYWGYGKILPGDIIEEIDGSSASAFHSVKRFDVIEGASTITLSRNQPNGVQERITLVVAKGIGSENLLLEFILPLCSLLLFAGFSLFVYKRKKEDKAAIYLILFFLSTGFAYFSAASSGRTDSLGNIIFTASFSLVPVFFLQFLNRYLKQYQEPFVPKSVFIGFYCITGAIILVQIITILTGYNLLFFLVARPSLPFFIFTNLYTIYKLIQKFVVHRRDSLRNLFKLTLLGHLLGFMPFILLFGVPRLFGITLITPQVASIFLLAIPVVYLYMFTTRQLFDIDFVLSRFLYHIIIAFIPTSLITTFGALITQQHNYTWVRWVQLFLMVYFIVTILLFSKEYADFRFRPSFNKNLYSFQGSLDRFSTRISRVMKRADLERLLVQEVLSILLVKKVAFLEVNRESGPRGSSKSDSGEVPISVISALRDAAHKLAVGETVAVPSGLCVVMGQKGSTFHVLWLADKENRTKYNLDELSWLKTLANYSAIVYENLYLIENLIEDLEQEFQKQKGASPWVMRLIFNLSETERRRLAADLHDSALQDQLIWYRKLETVMLDHQMPEDIYHELETVREGLLDVIHQIRETCNEMRPPLLKEMGIVEALGQLFEQAQIRSNYVINFQVTDHITELSDEQTLALFRIVQELLRNANKHAKATVVEIGIEQRDSIRLMYKDNGVGMELGELNDSYQHMGLSGIKERVRSLEGEIFFQSVVGEGLEVCITLPLESASMTREGGDDLDDKNLAG</sequence>
<dbReference type="CDD" id="cd16917">
    <property type="entry name" value="HATPase_UhpB-NarQ-NarX-like"/>
    <property type="match status" value="1"/>
</dbReference>
<feature type="transmembrane region" description="Helical" evidence="8">
    <location>
        <begin position="143"/>
        <end position="161"/>
    </location>
</feature>
<feature type="transmembrane region" description="Helical" evidence="8">
    <location>
        <begin position="232"/>
        <end position="253"/>
    </location>
</feature>
<dbReference type="PANTHER" id="PTHR24421:SF60">
    <property type="entry name" value="SENSOR HISTIDINE KINASE COMP"/>
    <property type="match status" value="1"/>
</dbReference>
<keyword evidence="8" id="KW-0812">Transmembrane</keyword>
<keyword evidence="6" id="KW-0067">ATP-binding</keyword>
<evidence type="ECO:0000256" key="5">
    <source>
        <dbReference type="ARBA" id="ARBA00022777"/>
    </source>
</evidence>
<comment type="caution">
    <text evidence="10">The sequence shown here is derived from an EMBL/GenBank/DDBJ whole genome shotgun (WGS) entry which is preliminary data.</text>
</comment>
<dbReference type="SMART" id="SM00387">
    <property type="entry name" value="HATPase_c"/>
    <property type="match status" value="1"/>
</dbReference>
<feature type="transmembrane region" description="Helical" evidence="8">
    <location>
        <begin position="335"/>
        <end position="358"/>
    </location>
</feature>
<feature type="transmembrane region" description="Helical" evidence="8">
    <location>
        <begin position="117"/>
        <end position="136"/>
    </location>
</feature>
<keyword evidence="8" id="KW-1133">Transmembrane helix</keyword>
<keyword evidence="11" id="KW-1185">Reference proteome</keyword>
<feature type="transmembrane region" description="Helical" evidence="8">
    <location>
        <begin position="206"/>
        <end position="226"/>
    </location>
</feature>
<feature type="transmembrane region" description="Helical" evidence="8">
    <location>
        <begin position="173"/>
        <end position="194"/>
    </location>
</feature>
<keyword evidence="8" id="KW-0472">Membrane</keyword>
<dbReference type="InterPro" id="IPR005467">
    <property type="entry name" value="His_kinase_dom"/>
</dbReference>
<dbReference type="Pfam" id="PF07730">
    <property type="entry name" value="HisKA_3"/>
    <property type="match status" value="1"/>
</dbReference>
<dbReference type="InterPro" id="IPR003594">
    <property type="entry name" value="HATPase_dom"/>
</dbReference>
<accession>A0ABX3GZS7</accession>
<evidence type="ECO:0000256" key="1">
    <source>
        <dbReference type="ARBA" id="ARBA00000085"/>
    </source>
</evidence>
<dbReference type="Proteomes" id="UP000187412">
    <property type="component" value="Unassembled WGS sequence"/>
</dbReference>
<keyword evidence="3" id="KW-0808">Transferase</keyword>
<dbReference type="Pfam" id="PF02518">
    <property type="entry name" value="HATPase_c"/>
    <property type="match status" value="1"/>
</dbReference>
<comment type="catalytic activity">
    <reaction evidence="1">
        <text>ATP + protein L-histidine = ADP + protein N-phospho-L-histidine.</text>
        <dbReference type="EC" id="2.7.13.3"/>
    </reaction>
</comment>
<evidence type="ECO:0000256" key="4">
    <source>
        <dbReference type="ARBA" id="ARBA00022741"/>
    </source>
</evidence>
<gene>
    <name evidence="10" type="ORF">BSK56_26865</name>
</gene>
<feature type="transmembrane region" description="Helical" evidence="8">
    <location>
        <begin position="364"/>
        <end position="383"/>
    </location>
</feature>
<evidence type="ECO:0000256" key="6">
    <source>
        <dbReference type="ARBA" id="ARBA00022840"/>
    </source>
</evidence>
<evidence type="ECO:0000256" key="8">
    <source>
        <dbReference type="SAM" id="Phobius"/>
    </source>
</evidence>
<feature type="transmembrane region" description="Helical" evidence="8">
    <location>
        <begin position="297"/>
        <end position="319"/>
    </location>
</feature>